<keyword evidence="3 6" id="KW-0547">Nucleotide-binding</keyword>
<evidence type="ECO:0000256" key="1">
    <source>
        <dbReference type="ARBA" id="ARBA00022598"/>
    </source>
</evidence>
<reference evidence="8 9" key="1">
    <citation type="submission" date="2019-11" db="EMBL/GenBank/DDBJ databases">
        <authorList>
            <person name="Khan S.A."/>
            <person name="Jeon C.O."/>
            <person name="Chun B.H."/>
        </authorList>
    </citation>
    <scope>NUCLEOTIDE SEQUENCE [LARGE SCALE GENOMIC DNA]</scope>
    <source>
        <strain evidence="8 9">IMCC 1097</strain>
    </source>
</reference>
<dbReference type="InterPro" id="IPR012094">
    <property type="entry name" value="tRNA_Ile_lys_synt"/>
</dbReference>
<dbReference type="EMBL" id="CP045871">
    <property type="protein sequence ID" value="QGG79975.1"/>
    <property type="molecule type" value="Genomic_DNA"/>
</dbReference>
<dbReference type="GO" id="GO:0032267">
    <property type="term" value="F:tRNA(Ile)-lysidine synthase activity"/>
    <property type="evidence" value="ECO:0007669"/>
    <property type="project" value="UniProtKB-EC"/>
</dbReference>
<dbReference type="NCBIfam" id="TIGR02432">
    <property type="entry name" value="lysidine_TilS_N"/>
    <property type="match status" value="1"/>
</dbReference>
<evidence type="ECO:0000256" key="3">
    <source>
        <dbReference type="ARBA" id="ARBA00022741"/>
    </source>
</evidence>
<comment type="function">
    <text evidence="6">Ligates lysine onto the cytidine present at position 34 of the AUA codon-specific tRNA(Ile) that contains the anticodon CAU, in an ATP-dependent manner. Cytidine is converted to lysidine, thus changing the amino acid specificity of the tRNA from methionine to isoleucine.</text>
</comment>
<feature type="binding site" evidence="6">
    <location>
        <begin position="14"/>
        <end position="19"/>
    </location>
    <ligand>
        <name>ATP</name>
        <dbReference type="ChEBI" id="CHEBI:30616"/>
    </ligand>
</feature>
<keyword evidence="9" id="KW-1185">Reference proteome</keyword>
<dbReference type="HAMAP" id="MF_01161">
    <property type="entry name" value="tRNA_Ile_lys_synt"/>
    <property type="match status" value="1"/>
</dbReference>
<name>A0A5Q2QG43_9GAMM</name>
<evidence type="ECO:0000256" key="2">
    <source>
        <dbReference type="ARBA" id="ARBA00022694"/>
    </source>
</evidence>
<keyword evidence="6" id="KW-0963">Cytoplasm</keyword>
<dbReference type="GO" id="GO:0005737">
    <property type="term" value="C:cytoplasm"/>
    <property type="evidence" value="ECO:0007669"/>
    <property type="project" value="UniProtKB-SubCell"/>
</dbReference>
<evidence type="ECO:0000313" key="9">
    <source>
        <dbReference type="Proteomes" id="UP000388235"/>
    </source>
</evidence>
<proteinExistence type="inferred from homology"/>
<dbReference type="Pfam" id="PF01171">
    <property type="entry name" value="ATP_bind_3"/>
    <property type="match status" value="1"/>
</dbReference>
<dbReference type="AlphaFoldDB" id="A0A5Q2QG43"/>
<evidence type="ECO:0000256" key="5">
    <source>
        <dbReference type="ARBA" id="ARBA00048539"/>
    </source>
</evidence>
<comment type="similarity">
    <text evidence="6">Belongs to the tRNA(Ile)-lysidine synthase family.</text>
</comment>
<dbReference type="KEGG" id="llp:GH975_05030"/>
<dbReference type="GO" id="GO:0005524">
    <property type="term" value="F:ATP binding"/>
    <property type="evidence" value="ECO:0007669"/>
    <property type="project" value="UniProtKB-UniRule"/>
</dbReference>
<keyword evidence="4 6" id="KW-0067">ATP-binding</keyword>
<keyword evidence="2 6" id="KW-0819">tRNA processing</keyword>
<keyword evidence="1 6" id="KW-0436">Ligase</keyword>
<evidence type="ECO:0000256" key="4">
    <source>
        <dbReference type="ARBA" id="ARBA00022840"/>
    </source>
</evidence>
<dbReference type="InterPro" id="IPR014729">
    <property type="entry name" value="Rossmann-like_a/b/a_fold"/>
</dbReference>
<dbReference type="InterPro" id="IPR011063">
    <property type="entry name" value="TilS/TtcA_N"/>
</dbReference>
<dbReference type="RefSeq" id="WP_153713479.1">
    <property type="nucleotide sequence ID" value="NZ_CP045871.1"/>
</dbReference>
<comment type="domain">
    <text evidence="6">The N-terminal region contains the highly conserved SGGXDS motif, predicted to be a P-loop motif involved in ATP binding.</text>
</comment>
<dbReference type="SUPFAM" id="SSF52402">
    <property type="entry name" value="Adenine nucleotide alpha hydrolases-like"/>
    <property type="match status" value="1"/>
</dbReference>
<dbReference type="PANTHER" id="PTHR43033:SF1">
    <property type="entry name" value="TRNA(ILE)-LYSIDINE SYNTHASE-RELATED"/>
    <property type="match status" value="1"/>
</dbReference>
<evidence type="ECO:0000256" key="6">
    <source>
        <dbReference type="HAMAP-Rule" id="MF_01161"/>
    </source>
</evidence>
<dbReference type="GO" id="GO:0006400">
    <property type="term" value="P:tRNA modification"/>
    <property type="evidence" value="ECO:0007669"/>
    <property type="project" value="UniProtKB-UniRule"/>
</dbReference>
<accession>A0A5Q2QG43</accession>
<protein>
    <recommendedName>
        <fullName evidence="6">tRNA(Ile)-lysidine synthase</fullName>
        <ecNumber evidence="6">6.3.4.19</ecNumber>
    </recommendedName>
    <alternativeName>
        <fullName evidence="6">tRNA(Ile)-2-lysyl-cytidine synthase</fullName>
    </alternativeName>
    <alternativeName>
        <fullName evidence="6">tRNA(Ile)-lysidine synthetase</fullName>
    </alternativeName>
</protein>
<dbReference type="PANTHER" id="PTHR43033">
    <property type="entry name" value="TRNA(ILE)-LYSIDINE SYNTHASE-RELATED"/>
    <property type="match status" value="1"/>
</dbReference>
<dbReference type="Gene3D" id="3.40.50.620">
    <property type="entry name" value="HUPs"/>
    <property type="match status" value="1"/>
</dbReference>
<evidence type="ECO:0000313" key="8">
    <source>
        <dbReference type="EMBL" id="QGG79975.1"/>
    </source>
</evidence>
<dbReference type="EC" id="6.3.4.19" evidence="6"/>
<feature type="domain" description="tRNA(Ile)-lysidine/2-thiocytidine synthase N-terminal" evidence="7">
    <location>
        <begin position="9"/>
        <end position="169"/>
    </location>
</feature>
<organism evidence="8 9">
    <name type="scientific">Litorivicinus lipolyticus</name>
    <dbReference type="NCBI Taxonomy" id="418701"/>
    <lineage>
        <taxon>Bacteria</taxon>
        <taxon>Pseudomonadati</taxon>
        <taxon>Pseudomonadota</taxon>
        <taxon>Gammaproteobacteria</taxon>
        <taxon>Oceanospirillales</taxon>
        <taxon>Litorivicinaceae</taxon>
        <taxon>Litorivicinus</taxon>
    </lineage>
</organism>
<sequence length="340" mass="37892">MPSPNQGRWWVAFSGGPDSHALLQWALARHSDVALVHVNHGWHAQAGAWADACQAQADRLGIHAQLLKLDSTTPKTEAAARVGRYALMQTLLKPGDRLLVGHHRGDQLETRLMRALQRRPPRGMPSQRALGLGMLWRPLLDQPKPRVDADAIDDPANYDRTYRRVQVRQDLLPKLAPELVRQTERVGRLVERLDRLMGAALPAGPQLAVGIASAATIAAWCWREGQLPGPPRRQIDSLLLQLPPAPDRQPMIEWAALGRRWRIRAYAGQLWLLPAAVDWPPLKAGWRTLEPGQGARLHALGIPPWERAGLCQDAAGRICGWRPIIRPVGHISLEELRLND</sequence>
<gene>
    <name evidence="6 8" type="primary">tilS</name>
    <name evidence="8" type="ORF">GH975_05030</name>
</gene>
<dbReference type="CDD" id="cd01992">
    <property type="entry name" value="TilS_N"/>
    <property type="match status" value="1"/>
</dbReference>
<dbReference type="InterPro" id="IPR012795">
    <property type="entry name" value="tRNA_Ile_lys_synt_N"/>
</dbReference>
<evidence type="ECO:0000259" key="7">
    <source>
        <dbReference type="Pfam" id="PF01171"/>
    </source>
</evidence>
<comment type="subcellular location">
    <subcellularLocation>
        <location evidence="6">Cytoplasm</location>
    </subcellularLocation>
</comment>
<dbReference type="Proteomes" id="UP000388235">
    <property type="component" value="Chromosome"/>
</dbReference>
<dbReference type="OrthoDB" id="9807403at2"/>
<comment type="catalytic activity">
    <reaction evidence="5 6">
        <text>cytidine(34) in tRNA(Ile2) + L-lysine + ATP = lysidine(34) in tRNA(Ile2) + AMP + diphosphate + H(+)</text>
        <dbReference type="Rhea" id="RHEA:43744"/>
        <dbReference type="Rhea" id="RHEA-COMP:10625"/>
        <dbReference type="Rhea" id="RHEA-COMP:10670"/>
        <dbReference type="ChEBI" id="CHEBI:15378"/>
        <dbReference type="ChEBI" id="CHEBI:30616"/>
        <dbReference type="ChEBI" id="CHEBI:32551"/>
        <dbReference type="ChEBI" id="CHEBI:33019"/>
        <dbReference type="ChEBI" id="CHEBI:82748"/>
        <dbReference type="ChEBI" id="CHEBI:83665"/>
        <dbReference type="ChEBI" id="CHEBI:456215"/>
        <dbReference type="EC" id="6.3.4.19"/>
    </reaction>
</comment>